<dbReference type="Gene3D" id="2.20.130.20">
    <property type="match status" value="1"/>
</dbReference>
<dbReference type="SUPFAM" id="SSF47686">
    <property type="entry name" value="Anaphylotoxins (complement system)"/>
    <property type="match status" value="1"/>
</dbReference>
<evidence type="ECO:0000256" key="1">
    <source>
        <dbReference type="ARBA" id="ARBA00004613"/>
    </source>
</evidence>
<dbReference type="Gene3D" id="2.60.40.690">
    <property type="entry name" value="Alpha-macroglobulin, receptor-binding domain"/>
    <property type="match status" value="1"/>
</dbReference>
<proteinExistence type="evidence at transcript level"/>
<dbReference type="InterPro" id="IPR041555">
    <property type="entry name" value="MG3"/>
</dbReference>
<dbReference type="InterPro" id="IPR008993">
    <property type="entry name" value="TIMP-like_OB-fold"/>
</dbReference>
<evidence type="ECO:0000256" key="5">
    <source>
        <dbReference type="SAM" id="SignalP"/>
    </source>
</evidence>
<reference evidence="8" key="1">
    <citation type="journal article" date="2012" name="Dev. Comp. Immunol.">
        <title>Evolution of the thioester-containing proteins (TEPs) of the arthropoda, revealed by molecular cloning of TEP genes from a spider, Hasarius adansoni.</title>
        <authorList>
            <person name="Sekiguchi R."/>
            <person name="Fujito N.T."/>
            <person name="Nonaka M."/>
        </authorList>
    </citation>
    <scope>NUCLEOTIDE SEQUENCE</scope>
</reference>
<dbReference type="Pfam" id="PF00207">
    <property type="entry name" value="A2M"/>
    <property type="match status" value="1"/>
</dbReference>
<evidence type="ECO:0000256" key="3">
    <source>
        <dbReference type="ARBA" id="ARBA00022966"/>
    </source>
</evidence>
<dbReference type="Pfam" id="PF17791">
    <property type="entry name" value="MG3"/>
    <property type="match status" value="1"/>
</dbReference>
<dbReference type="GO" id="GO:0005615">
    <property type="term" value="C:extracellular space"/>
    <property type="evidence" value="ECO:0007669"/>
    <property type="project" value="InterPro"/>
</dbReference>
<feature type="domain" description="Anaphylatoxin-like" evidence="6">
    <location>
        <begin position="677"/>
        <end position="719"/>
    </location>
</feature>
<dbReference type="Pfam" id="PF07703">
    <property type="entry name" value="A2M_BRD"/>
    <property type="match status" value="1"/>
</dbReference>
<dbReference type="Gene3D" id="1.50.10.20">
    <property type="match status" value="1"/>
</dbReference>
<dbReference type="InterPro" id="IPR001599">
    <property type="entry name" value="Macroglobln_a2"/>
</dbReference>
<feature type="chain" id="PRO_5003424921" evidence="5">
    <location>
        <begin position="21"/>
        <end position="1695"/>
    </location>
</feature>
<dbReference type="InterPro" id="IPR000020">
    <property type="entry name" value="Anaphylatoxin/fibulin"/>
</dbReference>
<dbReference type="InterPro" id="IPR047565">
    <property type="entry name" value="Alpha-macroglob_thiol-ester_cl"/>
</dbReference>
<keyword evidence="4" id="KW-1015">Disulfide bond</keyword>
<dbReference type="Gene3D" id="2.60.40.1930">
    <property type="match status" value="3"/>
</dbReference>
<dbReference type="InterPro" id="IPR011626">
    <property type="entry name" value="Alpha-macroglobulin_TED"/>
</dbReference>
<dbReference type="PANTHER" id="PTHR11412:SF166">
    <property type="entry name" value="NTR DOMAIN-CONTAINING PROTEIN"/>
    <property type="match status" value="1"/>
</dbReference>
<keyword evidence="5" id="KW-0732">Signal</keyword>
<dbReference type="InterPro" id="IPR036595">
    <property type="entry name" value="A-macroglobulin_rcpt-bd_sf"/>
</dbReference>
<evidence type="ECO:0000259" key="7">
    <source>
        <dbReference type="PROSITE" id="PS50189"/>
    </source>
</evidence>
<dbReference type="Gene3D" id="2.60.40.10">
    <property type="entry name" value="Immunoglobulins"/>
    <property type="match status" value="2"/>
</dbReference>
<dbReference type="InterPro" id="IPR001134">
    <property type="entry name" value="Netrin_domain"/>
</dbReference>
<dbReference type="SMART" id="SM01419">
    <property type="entry name" value="Thiol-ester_cl"/>
    <property type="match status" value="1"/>
</dbReference>
<evidence type="ECO:0000256" key="4">
    <source>
        <dbReference type="ARBA" id="ARBA00023157"/>
    </source>
</evidence>
<organism evidence="8">
    <name type="scientific">Hasarius adansoni</name>
    <dbReference type="NCBI Taxonomy" id="243517"/>
    <lineage>
        <taxon>Eukaryota</taxon>
        <taxon>Metazoa</taxon>
        <taxon>Ecdysozoa</taxon>
        <taxon>Arthropoda</taxon>
        <taxon>Chelicerata</taxon>
        <taxon>Arachnida</taxon>
        <taxon>Araneae</taxon>
        <taxon>Araneomorphae</taxon>
        <taxon>Entelegynae</taxon>
        <taxon>Dionycha</taxon>
        <taxon>Salticidae</taxon>
        <taxon>Salticinae</taxon>
        <taxon>Salticoida</taxon>
        <taxon>Hasariini</taxon>
        <taxon>Hasarius</taxon>
    </lineage>
</organism>
<dbReference type="Pfam" id="PF01759">
    <property type="entry name" value="NTR"/>
    <property type="match status" value="1"/>
</dbReference>
<dbReference type="SUPFAM" id="SSF49410">
    <property type="entry name" value="Alpha-macroglobulin receptor domain"/>
    <property type="match status" value="1"/>
</dbReference>
<dbReference type="PANTHER" id="PTHR11412">
    <property type="entry name" value="MACROGLOBULIN / COMPLEMENT"/>
    <property type="match status" value="1"/>
</dbReference>
<accession>G1UIC6</accession>
<dbReference type="SMART" id="SM01360">
    <property type="entry name" value="A2M"/>
    <property type="match status" value="1"/>
</dbReference>
<dbReference type="Gene3D" id="6.20.50.160">
    <property type="match status" value="1"/>
</dbReference>
<dbReference type="SUPFAM" id="SSF48239">
    <property type="entry name" value="Terpenoid cyclases/Protein prenyltransferases"/>
    <property type="match status" value="1"/>
</dbReference>
<dbReference type="InterPro" id="IPR011625">
    <property type="entry name" value="A2M_N_BRD"/>
</dbReference>
<evidence type="ECO:0000259" key="6">
    <source>
        <dbReference type="PROSITE" id="PS01178"/>
    </source>
</evidence>
<dbReference type="Pfam" id="PF07678">
    <property type="entry name" value="TED_complement"/>
    <property type="match status" value="1"/>
</dbReference>
<dbReference type="Gene3D" id="2.40.50.120">
    <property type="match status" value="1"/>
</dbReference>
<feature type="domain" description="NTR" evidence="7">
    <location>
        <begin position="1539"/>
        <end position="1693"/>
    </location>
</feature>
<feature type="signal peptide" evidence="5">
    <location>
        <begin position="1"/>
        <end position="20"/>
    </location>
</feature>
<dbReference type="InterPro" id="IPR013783">
    <property type="entry name" value="Ig-like_fold"/>
</dbReference>
<sequence>MVLSLHLVFLIFVLIGKITAQNYYVAVPNSLRLNSDEFIGVAADGNQGGTVNIYVQDYPGKIKNITITTDQIDPGTPKLFKVRLDTENFPYGFLSSPGFPKYVRLTAHFQGYYKELLIPINEKYGHMFIQTDKPIYTPKDRVLFRIMHLNESALPTDETFQIQIRNPNNSIVDQKLFDGKRKSELKKVSVTHVYKIPTYPVIGEWSATVQYGYNLKQNTTVHFLVQEYVLPMFTIQLETPEIILPKDEEISIKVSARYVYGKKVKGMVSFRLGIKKPTDSETKFVAIIGSRELTDGFYNLRLNVQELLEKSNIESFAEIQNSHLIVEALVTDIATGNEEEVVDSKCRFTDTPFSISFKRSLEDFRPGHTSVIEADISYANGEPAEGILTMIRANAGNGQAIEIKQDSAISDKEGKVSFEVRPQLHHNEILVTLIVVDKEYLSEASFKQHAFQSATNSYIALDRMSQTLKANDTFKRIIHYDPIGLSNIYYLVISKGRIVMMNKLPDGKYGDQHVSFKITYDMVPNFRILIFAHHDNQLLVDSLKFDVENECNPKAEVTIHPEYSIQEPGNAGKIIIRGNSKGTFVGLLGVDEAVYALSKKDILTKAKIFKRLASHDLGCGPGGGLTINDVLGKAGIILGTNVYAPSHSYSCNDRRKRWKRDLQWDIVEMYKGFEKECCSLGLESDTYGRSCKERSNAVEHYLIDEEEYINCSTIFLDCCLYKQRIELDSWRNEKMRSYMIVGKAFEDDDIGLIDIDPELEDDMERKSTRRTYFPETWIFEDLTIGPDHKEELRATLPHSITTWVIQAVSVSPTHGICIAEPKKIVSFQKIFLHLNLPYSIVRNEQVEIQATVFNYDHRPIRAVVYMYGTEGLCSSTQPGQKSERQYVTVEGQSAATVTFPVMPLKAEVIPIKVVALSSLGSDVIVRELNVVPEGITRFINIPIALDPTNLQKRKKRSIEDSYISDHIDPTQNTQATTVKLDFCLPEDFVPGTESCAISAIGDVFGPAVQTATENPEGLVQLPYGCGEQNMKWLAPTLYAMKYLKVTGKLTPHIEEKGYQYMREGYNNQLNYKKGNGAYAAFKDRAENTWLTAFVMKVFCQATELIYIDEKDICSGVEWLINNQQMDGSYIENYPLYEPKLMVGMHNKVPLTAFVLIALEECKCEPDRLNMAKLKAVAYLEDHLHRVNHPLTASIVAYALTLGNRALAQEANNNLLRMAKYDEDTNRMYWTTDDSAHDIQTAGYALLTQLLLNDMEKSASIVNWLNTKKLATGAYESTQDTMIALQAMSQYAIKARMPPINLITRISSNNNRFREIVMALNDQNAQILQDIKINKVGGTLLINTMGQGTGSLSVNVRYNVIVPPEDICKFDIQVNVTDTKYEEIIDDVRSHLNSGRDIPLTESRPSSKLKYRISICVRYLGDADAAMSIVDVGIFSGFQPVKEDLIKIEDEPSQLIQKIELSKRGVIFYLTKVPSTVKYCFHFRVLREYIVGNTQMSYIKVYDYYNPDATCTKSYRPISNSPVIRTICEGGICQCAEGGCPPRTPFADLEGMQVSERRNLLKVKFCEDFDYVWKGELHYIRKEGGFFNISFIVNEVIKAGIERKDIIESDIRTLLARDNCLAAALRYGTTYLILGKDGEGYMNEHGHIWYRYVLDQTSIIQQWASYLGDLKDAGSKLLQRDLNQVTKILKEDGCDM</sequence>
<evidence type="ECO:0000256" key="2">
    <source>
        <dbReference type="ARBA" id="ARBA00022525"/>
    </source>
</evidence>
<dbReference type="GO" id="GO:0004866">
    <property type="term" value="F:endopeptidase inhibitor activity"/>
    <property type="evidence" value="ECO:0007669"/>
    <property type="project" value="InterPro"/>
</dbReference>
<comment type="subcellular location">
    <subcellularLocation>
        <location evidence="1">Secreted</location>
    </subcellularLocation>
</comment>
<dbReference type="Pfam" id="PF07677">
    <property type="entry name" value="A2M_recep"/>
    <property type="match status" value="1"/>
</dbReference>
<dbReference type="InterPro" id="IPR009048">
    <property type="entry name" value="A-macroglobulin_rcpt-bd"/>
</dbReference>
<dbReference type="Gene3D" id="1.20.91.20">
    <property type="entry name" value="Anaphylotoxins (complement system)"/>
    <property type="match status" value="1"/>
</dbReference>
<keyword evidence="2" id="KW-0964">Secreted</keyword>
<dbReference type="SMART" id="SM01361">
    <property type="entry name" value="A2M_recep"/>
    <property type="match status" value="1"/>
</dbReference>
<dbReference type="InterPro" id="IPR018933">
    <property type="entry name" value="Netrin_module_non-TIMP"/>
</dbReference>
<evidence type="ECO:0000313" key="8">
    <source>
        <dbReference type="EMBL" id="BAK64110.1"/>
    </source>
</evidence>
<dbReference type="Pfam" id="PF01835">
    <property type="entry name" value="MG2"/>
    <property type="match status" value="1"/>
</dbReference>
<dbReference type="PROSITE" id="PS00477">
    <property type="entry name" value="ALPHA_2_MACROGLOBULIN"/>
    <property type="match status" value="1"/>
</dbReference>
<dbReference type="PROSITE" id="PS01178">
    <property type="entry name" value="ANAPHYLATOXIN_2"/>
    <property type="match status" value="1"/>
</dbReference>
<name>G1UIC6_9ARAC</name>
<dbReference type="PROSITE" id="PS50189">
    <property type="entry name" value="NTR"/>
    <property type="match status" value="1"/>
</dbReference>
<dbReference type="Gene3D" id="2.60.40.1940">
    <property type="match status" value="1"/>
</dbReference>
<dbReference type="InterPro" id="IPR050473">
    <property type="entry name" value="A2M/Complement_sys"/>
</dbReference>
<dbReference type="InterPro" id="IPR018081">
    <property type="entry name" value="Anaphylatoxin_comp_syst"/>
</dbReference>
<keyword evidence="3" id="KW-0882">Thioester bond</keyword>
<dbReference type="SUPFAM" id="SSF50242">
    <property type="entry name" value="TIMP-like"/>
    <property type="match status" value="1"/>
</dbReference>
<dbReference type="SMART" id="SM01359">
    <property type="entry name" value="A2M_N_2"/>
    <property type="match status" value="1"/>
</dbReference>
<dbReference type="EMBL" id="AB622469">
    <property type="protein sequence ID" value="BAK64110.1"/>
    <property type="molecule type" value="mRNA"/>
</dbReference>
<protein>
    <submittedName>
        <fullName evidence="8">Complement component 3-2</fullName>
    </submittedName>
</protein>
<dbReference type="CDD" id="cd02896">
    <property type="entry name" value="complement_C3_C4_C5"/>
    <property type="match status" value="1"/>
</dbReference>
<dbReference type="InterPro" id="IPR019742">
    <property type="entry name" value="MacrogloblnA2_CS"/>
</dbReference>
<dbReference type="SMART" id="SM00643">
    <property type="entry name" value="C345C"/>
    <property type="match status" value="1"/>
</dbReference>
<dbReference type="Gene3D" id="2.60.120.1540">
    <property type="match status" value="1"/>
</dbReference>
<dbReference type="InterPro" id="IPR008930">
    <property type="entry name" value="Terpenoid_cyclase/PrenylTrfase"/>
</dbReference>
<dbReference type="InterPro" id="IPR002890">
    <property type="entry name" value="MG2"/>
</dbReference>
<gene>
    <name evidence="8" type="primary">C3-2</name>
</gene>
<dbReference type="FunFam" id="2.60.40.10:FF:000155">
    <property type="entry name" value="complement C3 isoform X1"/>
    <property type="match status" value="1"/>
</dbReference>